<feature type="transmembrane region" description="Helical" evidence="10">
    <location>
        <begin position="401"/>
        <end position="429"/>
    </location>
</feature>
<evidence type="ECO:0000259" key="12">
    <source>
        <dbReference type="Pfam" id="PF16192"/>
    </source>
</evidence>
<feature type="transmembrane region" description="Helical" evidence="10">
    <location>
        <begin position="347"/>
        <end position="369"/>
    </location>
</feature>
<keyword evidence="7 10" id="KW-1133">Transmembrane helix</keyword>
<feature type="transmembrane region" description="Helical" evidence="10">
    <location>
        <begin position="135"/>
        <end position="152"/>
    </location>
</feature>
<comment type="subcellular location">
    <subcellularLocation>
        <location evidence="10">Cell membrane</location>
    </subcellularLocation>
    <subcellularLocation>
        <location evidence="1">Endomembrane system</location>
        <topology evidence="1">Multi-pass membrane protein</topology>
    </subcellularLocation>
</comment>
<keyword evidence="5 10" id="KW-0808">Transferase</keyword>
<dbReference type="EMBL" id="DXGC01000058">
    <property type="protein sequence ID" value="HIW91205.1"/>
    <property type="molecule type" value="Genomic_DNA"/>
</dbReference>
<comment type="function">
    <text evidence="10">Protein O-mannosyltransferase that catalyzes the transfer of a single mannose residue from a polyprenol phospho-mannosyl lipidic donor to the hydroxyl group of selected serine and threonine residues in acceptor proteins.</text>
</comment>
<evidence type="ECO:0000256" key="2">
    <source>
        <dbReference type="ARBA" id="ARBA00004922"/>
    </source>
</evidence>
<evidence type="ECO:0000256" key="8">
    <source>
        <dbReference type="ARBA" id="ARBA00023136"/>
    </source>
</evidence>
<feature type="transmembrane region" description="Helical" evidence="10">
    <location>
        <begin position="450"/>
        <end position="478"/>
    </location>
</feature>
<keyword evidence="6 10" id="KW-0812">Transmembrane</keyword>
<feature type="transmembrane region" description="Helical" evidence="10">
    <location>
        <begin position="376"/>
        <end position="395"/>
    </location>
</feature>
<evidence type="ECO:0000256" key="6">
    <source>
        <dbReference type="ARBA" id="ARBA00022692"/>
    </source>
</evidence>
<evidence type="ECO:0000259" key="11">
    <source>
        <dbReference type="Pfam" id="PF02366"/>
    </source>
</evidence>
<organism evidence="13 14">
    <name type="scientific">Candidatus Corynebacterium avicola</name>
    <dbReference type="NCBI Taxonomy" id="2838527"/>
    <lineage>
        <taxon>Bacteria</taxon>
        <taxon>Bacillati</taxon>
        <taxon>Actinomycetota</taxon>
        <taxon>Actinomycetes</taxon>
        <taxon>Mycobacteriales</taxon>
        <taxon>Corynebacteriaceae</taxon>
        <taxon>Corynebacterium</taxon>
    </lineage>
</organism>
<feature type="transmembrane region" description="Helical" evidence="10">
    <location>
        <begin position="83"/>
        <end position="104"/>
    </location>
</feature>
<reference evidence="13" key="1">
    <citation type="journal article" date="2021" name="PeerJ">
        <title>Extensive microbial diversity within the chicken gut microbiome revealed by metagenomics and culture.</title>
        <authorList>
            <person name="Gilroy R."/>
            <person name="Ravi A."/>
            <person name="Getino M."/>
            <person name="Pursley I."/>
            <person name="Horton D.L."/>
            <person name="Alikhan N.F."/>
            <person name="Baker D."/>
            <person name="Gharbi K."/>
            <person name="Hall N."/>
            <person name="Watson M."/>
            <person name="Adriaenssens E.M."/>
            <person name="Foster-Nyarko E."/>
            <person name="Jarju S."/>
            <person name="Secka A."/>
            <person name="Antonio M."/>
            <person name="Oren A."/>
            <person name="Chaudhuri R.R."/>
            <person name="La Ragione R."/>
            <person name="Hildebrand F."/>
            <person name="Pallen M.J."/>
        </authorList>
    </citation>
    <scope>NUCLEOTIDE SEQUENCE</scope>
    <source>
        <strain evidence="13">CHK32-1732</strain>
    </source>
</reference>
<name>A0A9D1RPN1_9CORY</name>
<protein>
    <recommendedName>
        <fullName evidence="9 10">Polyprenol-phosphate-mannose--protein mannosyltransferase</fullName>
        <ecNumber evidence="10">2.4.1.-</ecNumber>
    </recommendedName>
</protein>
<dbReference type="EC" id="2.4.1.-" evidence="10"/>
<keyword evidence="10" id="KW-1003">Cell membrane</keyword>
<gene>
    <name evidence="13" type="ORF">H9870_06055</name>
</gene>
<evidence type="ECO:0000256" key="4">
    <source>
        <dbReference type="ARBA" id="ARBA00022676"/>
    </source>
</evidence>
<evidence type="ECO:0000256" key="3">
    <source>
        <dbReference type="ARBA" id="ARBA00007222"/>
    </source>
</evidence>
<dbReference type="AlphaFoldDB" id="A0A9D1RPN1"/>
<comment type="caution">
    <text evidence="13">The sequence shown here is derived from an EMBL/GenBank/DDBJ whole genome shotgun (WGS) entry which is preliminary data.</text>
</comment>
<dbReference type="Pfam" id="PF02366">
    <property type="entry name" value="PMT"/>
    <property type="match status" value="1"/>
</dbReference>
<accession>A0A9D1RPN1</accession>
<dbReference type="Pfam" id="PF16192">
    <property type="entry name" value="PMT_4TMC"/>
    <property type="match status" value="1"/>
</dbReference>
<dbReference type="PANTHER" id="PTHR10050:SF46">
    <property type="entry name" value="PROTEIN O-MANNOSYL-TRANSFERASE 2"/>
    <property type="match status" value="1"/>
</dbReference>
<feature type="transmembrane region" description="Helical" evidence="10">
    <location>
        <begin position="184"/>
        <end position="199"/>
    </location>
</feature>
<keyword evidence="8 10" id="KW-0472">Membrane</keyword>
<evidence type="ECO:0000256" key="1">
    <source>
        <dbReference type="ARBA" id="ARBA00004127"/>
    </source>
</evidence>
<feature type="transmembrane region" description="Helical" evidence="10">
    <location>
        <begin position="205"/>
        <end position="221"/>
    </location>
</feature>
<evidence type="ECO:0000313" key="14">
    <source>
        <dbReference type="Proteomes" id="UP000824190"/>
    </source>
</evidence>
<sequence>MLGTLGVLGLISRLWGLSHPTDQGVPVFDEKHYVPQSWQVLRGTDNPVIGGIEDNPGFGLVVHPPLAKHLDAIGIALLGNNPWGWRIVTALLAVGVILLIAACARRLSGSDWVGLAAGTMALCDGILFVTGRSAMLDHMQVFFIILAVYLLLHDHRQMELRFVLVAAEHRIEDYALGPRMGFRWWRFAAGVALGCALAVKWSGLYYMAFVGITVVCLDWWRRHRFGVQRPFLGTLSRDCFPAFASVVLVPVGIYLLSFRSWFASETGVFRHELASGNEEISGWGLGFLPDTVQNFIYYHVSVLGFHSELTNSNGHVHPWESKPWDWLASTRGLLYHSTTLDDGSKEVVLLVGTPVIWFLSVPVLLWGLWRLLRHREFVWLVPVLGYLAGILPWLPNTDRQMYLFYATALAPFLIIGIALTLGQVSRLAIRRDSRPSDAQSPVRALLVRRTGLVVVVAYMVLVVAMFLFFLPVLAGIPLSPTQWGLRMWLPGWT</sequence>
<evidence type="ECO:0000256" key="10">
    <source>
        <dbReference type="RuleBase" id="RU367007"/>
    </source>
</evidence>
<dbReference type="GO" id="GO:0005886">
    <property type="term" value="C:plasma membrane"/>
    <property type="evidence" value="ECO:0007669"/>
    <property type="project" value="UniProtKB-SubCell"/>
</dbReference>
<evidence type="ECO:0000256" key="9">
    <source>
        <dbReference type="ARBA" id="ARBA00093617"/>
    </source>
</evidence>
<comment type="similarity">
    <text evidence="3 10">Belongs to the glycosyltransferase 39 family.</text>
</comment>
<keyword evidence="4 10" id="KW-0328">Glycosyltransferase</keyword>
<feature type="transmembrane region" description="Helical" evidence="10">
    <location>
        <begin position="111"/>
        <end position="129"/>
    </location>
</feature>
<feature type="domain" description="Protein O-mannosyl-transferase C-terminal four TM" evidence="12">
    <location>
        <begin position="292"/>
        <end position="492"/>
    </location>
</feature>
<reference evidence="13" key="2">
    <citation type="submission" date="2021-04" db="EMBL/GenBank/DDBJ databases">
        <authorList>
            <person name="Gilroy R."/>
        </authorList>
    </citation>
    <scope>NUCLEOTIDE SEQUENCE</scope>
    <source>
        <strain evidence="13">CHK32-1732</strain>
    </source>
</reference>
<dbReference type="InterPro" id="IPR003342">
    <property type="entry name" value="ArnT-like_N"/>
</dbReference>
<dbReference type="InterPro" id="IPR027005">
    <property type="entry name" value="PMT-like"/>
</dbReference>
<dbReference type="InterPro" id="IPR032421">
    <property type="entry name" value="PMT_4TMC"/>
</dbReference>
<dbReference type="Proteomes" id="UP000824190">
    <property type="component" value="Unassembled WGS sequence"/>
</dbReference>
<dbReference type="PANTHER" id="PTHR10050">
    <property type="entry name" value="DOLICHYL-PHOSPHATE-MANNOSE--PROTEIN MANNOSYLTRANSFERASE"/>
    <property type="match status" value="1"/>
</dbReference>
<feature type="transmembrane region" description="Helical" evidence="10">
    <location>
        <begin position="242"/>
        <end position="262"/>
    </location>
</feature>
<feature type="domain" description="ArnT-like N-terminal" evidence="11">
    <location>
        <begin position="81"/>
        <end position="258"/>
    </location>
</feature>
<evidence type="ECO:0000256" key="7">
    <source>
        <dbReference type="ARBA" id="ARBA00022989"/>
    </source>
</evidence>
<comment type="pathway">
    <text evidence="2 10">Protein modification; protein glycosylation.</text>
</comment>
<evidence type="ECO:0000313" key="13">
    <source>
        <dbReference type="EMBL" id="HIW91205.1"/>
    </source>
</evidence>
<proteinExistence type="inferred from homology"/>
<dbReference type="GO" id="GO:0012505">
    <property type="term" value="C:endomembrane system"/>
    <property type="evidence" value="ECO:0007669"/>
    <property type="project" value="UniProtKB-SubCell"/>
</dbReference>
<dbReference type="GO" id="GO:0004169">
    <property type="term" value="F:dolichyl-phosphate-mannose-protein mannosyltransferase activity"/>
    <property type="evidence" value="ECO:0007669"/>
    <property type="project" value="UniProtKB-UniRule"/>
</dbReference>
<evidence type="ECO:0000256" key="5">
    <source>
        <dbReference type="ARBA" id="ARBA00022679"/>
    </source>
</evidence>